<dbReference type="AlphaFoldDB" id="A0A3P7IWE3"/>
<evidence type="ECO:0000313" key="2">
    <source>
        <dbReference type="EMBL" id="VDM71519.1"/>
    </source>
</evidence>
<name>A0A3P7IWE3_STRVU</name>
<evidence type="ECO:0000313" key="3">
    <source>
        <dbReference type="Proteomes" id="UP000270094"/>
    </source>
</evidence>
<feature type="signal peptide" evidence="1">
    <location>
        <begin position="1"/>
        <end position="27"/>
    </location>
</feature>
<keyword evidence="1" id="KW-0732">Signal</keyword>
<reference evidence="2 3" key="1">
    <citation type="submission" date="2018-11" db="EMBL/GenBank/DDBJ databases">
        <authorList>
            <consortium name="Pathogen Informatics"/>
        </authorList>
    </citation>
    <scope>NUCLEOTIDE SEQUENCE [LARGE SCALE GENOMIC DNA]</scope>
</reference>
<proteinExistence type="predicted"/>
<evidence type="ECO:0000256" key="1">
    <source>
        <dbReference type="SAM" id="SignalP"/>
    </source>
</evidence>
<gene>
    <name evidence="2" type="ORF">SVUK_LOCUS6517</name>
</gene>
<organism evidence="2 3">
    <name type="scientific">Strongylus vulgaris</name>
    <name type="common">Blood worm</name>
    <dbReference type="NCBI Taxonomy" id="40348"/>
    <lineage>
        <taxon>Eukaryota</taxon>
        <taxon>Metazoa</taxon>
        <taxon>Ecdysozoa</taxon>
        <taxon>Nematoda</taxon>
        <taxon>Chromadorea</taxon>
        <taxon>Rhabditida</taxon>
        <taxon>Rhabditina</taxon>
        <taxon>Rhabditomorpha</taxon>
        <taxon>Strongyloidea</taxon>
        <taxon>Strongylidae</taxon>
        <taxon>Strongylus</taxon>
    </lineage>
</organism>
<accession>A0A3P7IWE3</accession>
<sequence length="74" mass="8193">MNSCCCLHAEALVAAISFLIIPMHCKAPPEYKVNEYKDGKLQAIGARHLNPKFAVHAEKVLFLPFFIGLLLLSP</sequence>
<dbReference type="EMBL" id="UYYB01020779">
    <property type="protein sequence ID" value="VDM71519.1"/>
    <property type="molecule type" value="Genomic_DNA"/>
</dbReference>
<dbReference type="OrthoDB" id="5856865at2759"/>
<dbReference type="Proteomes" id="UP000270094">
    <property type="component" value="Unassembled WGS sequence"/>
</dbReference>
<feature type="chain" id="PRO_5018029289" evidence="1">
    <location>
        <begin position="28"/>
        <end position="74"/>
    </location>
</feature>
<protein>
    <submittedName>
        <fullName evidence="2">Uncharacterized protein</fullName>
    </submittedName>
</protein>
<keyword evidence="3" id="KW-1185">Reference proteome</keyword>